<feature type="domain" description="Endonuclease/exonuclease/phosphatase" evidence="2">
    <location>
        <begin position="103"/>
        <end position="225"/>
    </location>
</feature>
<dbReference type="PANTHER" id="PTHR33710:SF64">
    <property type="entry name" value="ENDONUCLEASE_EXONUCLEASE_PHOSPHATASE DOMAIN-CONTAINING PROTEIN"/>
    <property type="match status" value="1"/>
</dbReference>
<dbReference type="Gene3D" id="3.60.10.10">
    <property type="entry name" value="Endonuclease/exonuclease/phosphatase"/>
    <property type="match status" value="1"/>
</dbReference>
<comment type="caution">
    <text evidence="3">The sequence shown here is derived from an EMBL/GenBank/DDBJ whole genome shotgun (WGS) entry which is preliminary data.</text>
</comment>
<dbReference type="InterPro" id="IPR005135">
    <property type="entry name" value="Endo/exonuclease/phosphatase"/>
</dbReference>
<name>A0ABQ5EP36_9ASTR</name>
<reference evidence="3" key="1">
    <citation type="journal article" date="2022" name="Int. J. Mol. Sci.">
        <title>Draft Genome of Tanacetum Coccineum: Genomic Comparison of Closely Related Tanacetum-Family Plants.</title>
        <authorList>
            <person name="Yamashiro T."/>
            <person name="Shiraishi A."/>
            <person name="Nakayama K."/>
            <person name="Satake H."/>
        </authorList>
    </citation>
    <scope>NUCLEOTIDE SEQUENCE</scope>
</reference>
<dbReference type="GO" id="GO:0003964">
    <property type="term" value="F:RNA-directed DNA polymerase activity"/>
    <property type="evidence" value="ECO:0007669"/>
    <property type="project" value="UniProtKB-KW"/>
</dbReference>
<dbReference type="PANTHER" id="PTHR33710">
    <property type="entry name" value="BNAC02G09200D PROTEIN"/>
    <property type="match status" value="1"/>
</dbReference>
<dbReference type="InterPro" id="IPR036691">
    <property type="entry name" value="Endo/exonu/phosph_ase_sf"/>
</dbReference>
<sequence length="271" mass="30573">MFVITSDLEKPKEDPVQVSSNCAHPSSSRTRESKKNRGMASFPNSHSGLGNKAKRSGPGPTFGFSGGIVCIWNTNMFVKEHVSKSDYFVAIMGTWIPSSTRLLVISIYAPQELSEKRDLWNYLQSFISRWDGETVLMGDFNEVRSERERFGSVFNQQGATAFNQFISSSSLIDPPLDGYAFTWSHKNASKMSKLDRFLLSEGLFDFFPYLSAICLDKNLSDHRPILLRESCLDYGPNPFSFFTASFLWMDLTVCGKPWNISNGFCDNALIR</sequence>
<proteinExistence type="predicted"/>
<evidence type="ECO:0000256" key="1">
    <source>
        <dbReference type="SAM" id="MobiDB-lite"/>
    </source>
</evidence>
<feature type="region of interest" description="Disordered" evidence="1">
    <location>
        <begin position="1"/>
        <end position="56"/>
    </location>
</feature>
<keyword evidence="3" id="KW-0695">RNA-directed DNA polymerase</keyword>
<dbReference type="SUPFAM" id="SSF56219">
    <property type="entry name" value="DNase I-like"/>
    <property type="match status" value="1"/>
</dbReference>
<keyword evidence="3" id="KW-0808">Transferase</keyword>
<reference evidence="3" key="2">
    <citation type="submission" date="2022-01" db="EMBL/GenBank/DDBJ databases">
        <authorList>
            <person name="Yamashiro T."/>
            <person name="Shiraishi A."/>
            <person name="Satake H."/>
            <person name="Nakayama K."/>
        </authorList>
    </citation>
    <scope>NUCLEOTIDE SEQUENCE</scope>
</reference>
<keyword evidence="3" id="KW-0548">Nucleotidyltransferase</keyword>
<accession>A0ABQ5EP36</accession>
<gene>
    <name evidence="3" type="ORF">Tco_0978731</name>
</gene>
<dbReference type="Proteomes" id="UP001151760">
    <property type="component" value="Unassembled WGS sequence"/>
</dbReference>
<feature type="compositionally biased region" description="Polar residues" evidence="1">
    <location>
        <begin position="17"/>
        <end position="28"/>
    </location>
</feature>
<organism evidence="3 4">
    <name type="scientific">Tanacetum coccineum</name>
    <dbReference type="NCBI Taxonomy" id="301880"/>
    <lineage>
        <taxon>Eukaryota</taxon>
        <taxon>Viridiplantae</taxon>
        <taxon>Streptophyta</taxon>
        <taxon>Embryophyta</taxon>
        <taxon>Tracheophyta</taxon>
        <taxon>Spermatophyta</taxon>
        <taxon>Magnoliopsida</taxon>
        <taxon>eudicotyledons</taxon>
        <taxon>Gunneridae</taxon>
        <taxon>Pentapetalae</taxon>
        <taxon>asterids</taxon>
        <taxon>campanulids</taxon>
        <taxon>Asterales</taxon>
        <taxon>Asteraceae</taxon>
        <taxon>Asteroideae</taxon>
        <taxon>Anthemideae</taxon>
        <taxon>Anthemidinae</taxon>
        <taxon>Tanacetum</taxon>
    </lineage>
</organism>
<keyword evidence="4" id="KW-1185">Reference proteome</keyword>
<dbReference type="EMBL" id="BQNB010016509">
    <property type="protein sequence ID" value="GJT52574.1"/>
    <property type="molecule type" value="Genomic_DNA"/>
</dbReference>
<evidence type="ECO:0000313" key="4">
    <source>
        <dbReference type="Proteomes" id="UP001151760"/>
    </source>
</evidence>
<evidence type="ECO:0000259" key="2">
    <source>
        <dbReference type="Pfam" id="PF14529"/>
    </source>
</evidence>
<evidence type="ECO:0000313" key="3">
    <source>
        <dbReference type="EMBL" id="GJT52574.1"/>
    </source>
</evidence>
<dbReference type="Pfam" id="PF14529">
    <property type="entry name" value="Exo_endo_phos_2"/>
    <property type="match status" value="1"/>
</dbReference>
<protein>
    <submittedName>
        <fullName evidence="3">RNA-directed DNA polymerase, eukaryota</fullName>
    </submittedName>
</protein>